<comment type="caution">
    <text evidence="2">The sequence shown here is derived from an EMBL/GenBank/DDBJ whole genome shotgun (WGS) entry which is preliminary data.</text>
</comment>
<dbReference type="VEuPathDB" id="ToxoDB:BESB_043880"/>
<evidence type="ECO:0000313" key="3">
    <source>
        <dbReference type="Proteomes" id="UP000224006"/>
    </source>
</evidence>
<dbReference type="KEGG" id="bbes:BESB_043880"/>
<feature type="compositionally biased region" description="Pro residues" evidence="1">
    <location>
        <begin position="681"/>
        <end position="690"/>
    </location>
</feature>
<feature type="compositionally biased region" description="Gly residues" evidence="1">
    <location>
        <begin position="1152"/>
        <end position="1167"/>
    </location>
</feature>
<evidence type="ECO:0000256" key="1">
    <source>
        <dbReference type="SAM" id="MobiDB-lite"/>
    </source>
</evidence>
<feature type="region of interest" description="Disordered" evidence="1">
    <location>
        <begin position="736"/>
        <end position="756"/>
    </location>
</feature>
<feature type="region of interest" description="Disordered" evidence="1">
    <location>
        <begin position="392"/>
        <end position="617"/>
    </location>
</feature>
<feature type="region of interest" description="Disordered" evidence="1">
    <location>
        <begin position="664"/>
        <end position="716"/>
    </location>
</feature>
<feature type="compositionally biased region" description="Polar residues" evidence="1">
    <location>
        <begin position="210"/>
        <end position="219"/>
    </location>
</feature>
<evidence type="ECO:0000313" key="2">
    <source>
        <dbReference type="EMBL" id="PFH36196.1"/>
    </source>
</evidence>
<feature type="compositionally biased region" description="Low complexity" evidence="1">
    <location>
        <begin position="155"/>
        <end position="173"/>
    </location>
</feature>
<dbReference type="STRING" id="94643.A0A2A9MJQ5"/>
<feature type="compositionally biased region" description="Low complexity" evidence="1">
    <location>
        <begin position="1140"/>
        <end position="1151"/>
    </location>
</feature>
<feature type="compositionally biased region" description="Basic and acidic residues" evidence="1">
    <location>
        <begin position="223"/>
        <end position="237"/>
    </location>
</feature>
<gene>
    <name evidence="2" type="ORF">BESB_043880</name>
</gene>
<protein>
    <submittedName>
        <fullName evidence="2">Uncharacterized protein</fullName>
    </submittedName>
</protein>
<dbReference type="Proteomes" id="UP000224006">
    <property type="component" value="Chromosome III"/>
</dbReference>
<proteinExistence type="predicted"/>
<feature type="region of interest" description="Disordered" evidence="1">
    <location>
        <begin position="155"/>
        <end position="247"/>
    </location>
</feature>
<dbReference type="OrthoDB" id="378467at2759"/>
<dbReference type="AlphaFoldDB" id="A0A2A9MJQ5"/>
<feature type="region of interest" description="Disordered" evidence="1">
    <location>
        <begin position="1000"/>
        <end position="1034"/>
    </location>
</feature>
<organism evidence="2 3">
    <name type="scientific">Besnoitia besnoiti</name>
    <name type="common">Apicomplexan protozoan</name>
    <dbReference type="NCBI Taxonomy" id="94643"/>
    <lineage>
        <taxon>Eukaryota</taxon>
        <taxon>Sar</taxon>
        <taxon>Alveolata</taxon>
        <taxon>Apicomplexa</taxon>
        <taxon>Conoidasida</taxon>
        <taxon>Coccidia</taxon>
        <taxon>Eucoccidiorida</taxon>
        <taxon>Eimeriorina</taxon>
        <taxon>Sarcocystidae</taxon>
        <taxon>Besnoitia</taxon>
    </lineage>
</organism>
<accession>A0A2A9MJQ5</accession>
<name>A0A2A9MJQ5_BESBE</name>
<sequence>MEAVLFFLQRTLVVGDDNFSFSVCLADHSAFAGGLDVACGLQESLLSDDANARARELRSRGVHLHFGVNPAQLRNFFSLVFDRLLLVLPGLAYHGCPPLVDFGSELFRLRLHLFCFSVLKSSRPVVKPSGDALLLWPSSDPQAALLEAFPDAAAPAGGDSLESGAPQAAAKKGPAGEGDDARAQIRDAEQEETARLEETRGEGALDEGLTQGTESGRNGEQQEETRPASGGEDRTPEASRGGGDTPACLQGFPMIQFDKLAKFCAMTRAPMRDLRLDLRLFGAWAPSVHRHEAPDGDQAAQLFDGIKEKRAPWLSRLVFHSLLFQEEAKESGAHAEEFNILRVPASVMKFSREVLPHVNELFLFKLFGCDSTSVTISKLSLKYDPRIAGWRGQGVGGPGRPAVKGPGPARGDVPHHGGGYWHPPAQDPATAHGLGRGGPHGPPGFRPPPRPHVGTGGPFYGSRPPGRPAVSSSFAESGAGVPPALGDVRGTLHSRPVGLPSHRAPGSMGGRDRPVPRRSGGAFAPLGGDGAQGPGEDAGGHHVPSRPYGGGTSSPPNGNMGYPGSPGLGGHFHSRVAPAGQAEGRGAMAPAGPGWGEGPSVAPGGRGGRGAGDDGWRGYEPCSNTGYGAARFNAMGPAGADRVDGAELPVYGHCEGARKEQAFLGYGGAPDQSPPLGGYPHGPPSPPPEPGYRGPAASALVHPGGAPGGDASGYYQPQEHTYAYADQENQVSRPVLGNGLSYASEPPAKRWRTGDPLLADGGAAPYAYPPTISCRPPRSLQETGNSSWRYAASEPAAYDPVTGSAPCDPTQGVYSGGAPGGPGERGLGRGTLEAAHRYGGPAGSAVAGGWGAEDGSAALYGTAYAAADRYYYGGQSPQPGADPRSASASRMGDPEGYYGTQGGGMHASSIHHMNAGAAGGGRWSPAAAGAVDGSLSTGLPRGSESYESYCSPQQPPVHHACAPPAPATAYTGGLTREPHHRRPAPGSPYYGAPTGDVAAPARPAGPVTGPGGLSGACSAPAGTSAERAGGQGGNSYAVPGRHGCASSGENGYVQADSYTGKPYARPAGTPYAAPGSGGPGGPYAAGGGGTSHASGYSGYGAAAAAGRSGSHVGSTALGPRATGGYASYCSSAYGAGGSSSTASGASAAGPSGSTGTGAKGGYAYGRF</sequence>
<dbReference type="EMBL" id="NWUJ01000003">
    <property type="protein sequence ID" value="PFH36196.1"/>
    <property type="molecule type" value="Genomic_DNA"/>
</dbReference>
<feature type="compositionally biased region" description="Pro residues" evidence="1">
    <location>
        <begin position="440"/>
        <end position="451"/>
    </location>
</feature>
<dbReference type="RefSeq" id="XP_029220205.1">
    <property type="nucleotide sequence ID" value="XM_029362839.1"/>
</dbReference>
<reference evidence="2 3" key="1">
    <citation type="submission" date="2017-09" db="EMBL/GenBank/DDBJ databases">
        <title>Genome sequencing of Besnoitia besnoiti strain Bb-Ger1.</title>
        <authorList>
            <person name="Schares G."/>
            <person name="Venepally P."/>
            <person name="Lorenzi H.A."/>
        </authorList>
    </citation>
    <scope>NUCLEOTIDE SEQUENCE [LARGE SCALE GENOMIC DNA]</scope>
    <source>
        <strain evidence="2 3">Bb-Ger1</strain>
    </source>
</reference>
<keyword evidence="3" id="KW-1185">Reference proteome</keyword>
<dbReference type="GeneID" id="40309318"/>
<feature type="compositionally biased region" description="Gly residues" evidence="1">
    <location>
        <begin position="527"/>
        <end position="537"/>
    </location>
</feature>
<feature type="region of interest" description="Disordered" evidence="1">
    <location>
        <begin position="1140"/>
        <end position="1167"/>
    </location>
</feature>
<feature type="compositionally biased region" description="Basic and acidic residues" evidence="1">
    <location>
        <begin position="179"/>
        <end position="203"/>
    </location>
</feature>